<keyword evidence="3" id="KW-1185">Reference proteome</keyword>
<dbReference type="EMBL" id="APVH01000040">
    <property type="protein sequence ID" value="EPX78368.1"/>
    <property type="molecule type" value="Genomic_DNA"/>
</dbReference>
<name>S9QFH3_9RHOB</name>
<evidence type="ECO:0000313" key="3">
    <source>
        <dbReference type="Proteomes" id="UP000015347"/>
    </source>
</evidence>
<accession>S9QFH3</accession>
<gene>
    <name evidence="2" type="ORF">Salmuc_03984</name>
</gene>
<feature type="compositionally biased region" description="Gly residues" evidence="1">
    <location>
        <begin position="1"/>
        <end position="12"/>
    </location>
</feature>
<evidence type="ECO:0000256" key="1">
    <source>
        <dbReference type="SAM" id="MobiDB-lite"/>
    </source>
</evidence>
<sequence length="169" mass="18018">MACTGGDGGEGGAPAAHADHGNTRIGGGAPGSGEAVGLRGRGVDFGTVHEIKGQPLECKRPAGVFTPFCVYRVTYTLSVGFRHAIPACALCRWKSRGTRQTRTFCRCFRLLPKLPARSSLTSRLSSAFGALSQAGDRSRGPSASAFRPIFRRDAAWNQSDCREVLTYAR</sequence>
<dbReference type="STRING" id="1123237.Salmuc_03984"/>
<dbReference type="Proteomes" id="UP000015347">
    <property type="component" value="Unassembled WGS sequence"/>
</dbReference>
<organism evidence="2 3">
    <name type="scientific">Salipiger mucosus DSM 16094</name>
    <dbReference type="NCBI Taxonomy" id="1123237"/>
    <lineage>
        <taxon>Bacteria</taxon>
        <taxon>Pseudomonadati</taxon>
        <taxon>Pseudomonadota</taxon>
        <taxon>Alphaproteobacteria</taxon>
        <taxon>Rhodobacterales</taxon>
        <taxon>Roseobacteraceae</taxon>
        <taxon>Salipiger</taxon>
    </lineage>
</organism>
<feature type="region of interest" description="Disordered" evidence="1">
    <location>
        <begin position="1"/>
        <end position="33"/>
    </location>
</feature>
<dbReference type="AlphaFoldDB" id="S9QFH3"/>
<proteinExistence type="predicted"/>
<comment type="caution">
    <text evidence="2">The sequence shown here is derived from an EMBL/GenBank/DDBJ whole genome shotgun (WGS) entry which is preliminary data.</text>
</comment>
<evidence type="ECO:0000313" key="2">
    <source>
        <dbReference type="EMBL" id="EPX78368.1"/>
    </source>
</evidence>
<protein>
    <submittedName>
        <fullName evidence="2">Uncharacterized protein</fullName>
    </submittedName>
</protein>
<dbReference type="HOGENOM" id="CLU_1577400_0_0_5"/>
<reference evidence="3" key="1">
    <citation type="journal article" date="2014" name="Stand. Genomic Sci.">
        <title>Genome sequence of the exopolysaccharide-producing Salipiger mucosus type strain (DSM 16094(T)), a moderately halophilic member of the Roseobacter clade.</title>
        <authorList>
            <person name="Riedel T."/>
            <person name="Spring S."/>
            <person name="Fiebig A."/>
            <person name="Petersen J."/>
            <person name="Kyrpides N.C."/>
            <person name="Goker M."/>
            <person name="Klenk H.P."/>
        </authorList>
    </citation>
    <scope>NUCLEOTIDE SEQUENCE [LARGE SCALE GENOMIC DNA]</scope>
    <source>
        <strain evidence="3">DSM 16094</strain>
    </source>
</reference>